<reference evidence="5" key="1">
    <citation type="submission" date="2015-02" db="EMBL/GenBank/DDBJ databases">
        <title>Genome sequencing for Strongylocentrotus purpuratus.</title>
        <authorList>
            <person name="Murali S."/>
            <person name="Liu Y."/>
            <person name="Vee V."/>
            <person name="English A."/>
            <person name="Wang M."/>
            <person name="Skinner E."/>
            <person name="Han Y."/>
            <person name="Muzny D.M."/>
            <person name="Worley K.C."/>
            <person name="Gibbs R.A."/>
        </authorList>
    </citation>
    <scope>NUCLEOTIDE SEQUENCE</scope>
</reference>
<reference evidence="4" key="2">
    <citation type="submission" date="2021-01" db="UniProtKB">
        <authorList>
            <consortium name="EnsemblMetazoa"/>
        </authorList>
    </citation>
    <scope>IDENTIFICATION</scope>
</reference>
<dbReference type="Pfam" id="PF01562">
    <property type="entry name" value="Pep_M12B_propep"/>
    <property type="match status" value="1"/>
</dbReference>
<dbReference type="InterPro" id="IPR002870">
    <property type="entry name" value="Peptidase_M12B_N"/>
</dbReference>
<sequence>MLSRDMGVAYTILFLWLVLNVQGGYCLSEFHGILTEEELHSYTKKAQIKEYDIILPLVHDPSKVSKRSVDSANDNEAHKVTFTAFDEEHHVVLEQNGWLLRPDLEVEYLQPDGSIRKEPVQTRDCHFFATSISHTGSTGALSTCSGLRGILSVADELLHIEPLKEHHAKRMKRRSSEDAVKLHIIYKRSPSTDDATSCPVEPFTVTIDSNSASANGTVIPGNETVYTGPYLGAKFLEIFYVVDSLVYNEYLDDTESYAITILNIMSRRYADPSLDISMRISVVRLLISMTETLMATDTGGSPVTMTPTNNGDTSLDDFCVWQAAQSVNNDSNPDDWDLAMLFTG</sequence>
<dbReference type="AlphaFoldDB" id="A0A7M7T4G3"/>
<dbReference type="SUPFAM" id="SSF55486">
    <property type="entry name" value="Metalloproteases ('zincins'), catalytic domain"/>
    <property type="match status" value="1"/>
</dbReference>
<dbReference type="OrthoDB" id="6156443at2759"/>
<feature type="chain" id="PRO_5029757303" description="Peptidase M12B propeptide domain-containing protein" evidence="2">
    <location>
        <begin position="24"/>
        <end position="344"/>
    </location>
</feature>
<evidence type="ECO:0000256" key="1">
    <source>
        <dbReference type="ARBA" id="ARBA00023157"/>
    </source>
</evidence>
<dbReference type="OMA" id="QFCASED"/>
<evidence type="ECO:0000256" key="2">
    <source>
        <dbReference type="SAM" id="SignalP"/>
    </source>
</evidence>
<dbReference type="RefSeq" id="XP_030853186.1">
    <property type="nucleotide sequence ID" value="XM_030997326.1"/>
</dbReference>
<dbReference type="GO" id="GO:0008237">
    <property type="term" value="F:metallopeptidase activity"/>
    <property type="evidence" value="ECO:0007669"/>
    <property type="project" value="InterPro"/>
</dbReference>
<feature type="signal peptide" evidence="2">
    <location>
        <begin position="1"/>
        <end position="23"/>
    </location>
</feature>
<name>A0A7M7T4G3_STRPU</name>
<dbReference type="KEGG" id="spu:752142"/>
<evidence type="ECO:0000313" key="4">
    <source>
        <dbReference type="EnsemblMetazoa" id="XP_030853186"/>
    </source>
</evidence>
<organism evidence="4 5">
    <name type="scientific">Strongylocentrotus purpuratus</name>
    <name type="common">Purple sea urchin</name>
    <dbReference type="NCBI Taxonomy" id="7668"/>
    <lineage>
        <taxon>Eukaryota</taxon>
        <taxon>Metazoa</taxon>
        <taxon>Echinodermata</taxon>
        <taxon>Eleutherozoa</taxon>
        <taxon>Echinozoa</taxon>
        <taxon>Echinoidea</taxon>
        <taxon>Euechinoidea</taxon>
        <taxon>Echinacea</taxon>
        <taxon>Camarodonta</taxon>
        <taxon>Echinidea</taxon>
        <taxon>Strongylocentrotidae</taxon>
        <taxon>Strongylocentrotus</taxon>
    </lineage>
</organism>
<dbReference type="InterPro" id="IPR024079">
    <property type="entry name" value="MetalloPept_cat_dom_sf"/>
</dbReference>
<feature type="domain" description="Peptidase M12B propeptide" evidence="3">
    <location>
        <begin position="59"/>
        <end position="127"/>
    </location>
</feature>
<accession>A0A7M7T4G3</accession>
<keyword evidence="1" id="KW-1015">Disulfide bond</keyword>
<dbReference type="Gene3D" id="3.40.390.10">
    <property type="entry name" value="Collagenase (Catalytic Domain)"/>
    <property type="match status" value="1"/>
</dbReference>
<dbReference type="InParanoid" id="A0A7M7T4G3"/>
<dbReference type="GeneID" id="752142"/>
<proteinExistence type="predicted"/>
<dbReference type="Proteomes" id="UP000007110">
    <property type="component" value="Unassembled WGS sequence"/>
</dbReference>
<evidence type="ECO:0000313" key="5">
    <source>
        <dbReference type="Proteomes" id="UP000007110"/>
    </source>
</evidence>
<dbReference type="EnsemblMetazoa" id="XM_030997326">
    <property type="protein sequence ID" value="XP_030853186"/>
    <property type="gene ID" value="LOC752142"/>
</dbReference>
<evidence type="ECO:0000259" key="3">
    <source>
        <dbReference type="Pfam" id="PF01562"/>
    </source>
</evidence>
<dbReference type="PANTHER" id="PTHR11905">
    <property type="entry name" value="ADAM A DISINTEGRIN AND METALLOPROTEASE DOMAIN"/>
    <property type="match status" value="1"/>
</dbReference>
<protein>
    <recommendedName>
        <fullName evidence="3">Peptidase M12B propeptide domain-containing protein</fullName>
    </recommendedName>
</protein>
<keyword evidence="5" id="KW-1185">Reference proteome</keyword>
<dbReference type="PANTHER" id="PTHR11905:SF256">
    <property type="entry name" value="PEPTIDASE M12B DOMAIN-CONTAINING PROTEIN"/>
    <property type="match status" value="1"/>
</dbReference>
<keyword evidence="2" id="KW-0732">Signal</keyword>